<evidence type="ECO:0000256" key="11">
    <source>
        <dbReference type="RuleBase" id="RU363032"/>
    </source>
</evidence>
<keyword evidence="7 12" id="KW-0762">Sugar transport</keyword>
<evidence type="ECO:0000256" key="10">
    <source>
        <dbReference type="ARBA" id="ARBA00023136"/>
    </source>
</evidence>
<keyword evidence="10 11" id="KW-0472">Membrane</keyword>
<dbReference type="Gene3D" id="1.10.3720.10">
    <property type="entry name" value="MetI-like"/>
    <property type="match status" value="1"/>
</dbReference>
<evidence type="ECO:0000256" key="2">
    <source>
        <dbReference type="ARBA" id="ARBA00004429"/>
    </source>
</evidence>
<dbReference type="InterPro" id="IPR035277">
    <property type="entry name" value="MalF_N"/>
</dbReference>
<dbReference type="CDD" id="cd06261">
    <property type="entry name" value="TM_PBP2"/>
    <property type="match status" value="1"/>
</dbReference>
<dbReference type="GO" id="GO:1990060">
    <property type="term" value="C:maltose transport complex"/>
    <property type="evidence" value="ECO:0007669"/>
    <property type="project" value="TreeGrafter"/>
</dbReference>
<feature type="transmembrane region" description="Helical" evidence="11">
    <location>
        <begin position="317"/>
        <end position="338"/>
    </location>
</feature>
<feature type="transmembrane region" description="Helical" evidence="11">
    <location>
        <begin position="485"/>
        <end position="507"/>
    </location>
</feature>
<feature type="transmembrane region" description="Helical" evidence="11">
    <location>
        <begin position="21"/>
        <end position="40"/>
    </location>
</feature>
<dbReference type="InterPro" id="IPR029345">
    <property type="entry name" value="MalF_P2"/>
</dbReference>
<feature type="transmembrane region" description="Helical" evidence="11">
    <location>
        <begin position="282"/>
        <end position="305"/>
    </location>
</feature>
<evidence type="ECO:0000256" key="7">
    <source>
        <dbReference type="ARBA" id="ARBA00022597"/>
    </source>
</evidence>
<dbReference type="InterPro" id="IPR000515">
    <property type="entry name" value="MetI-like"/>
</dbReference>
<feature type="transmembrane region" description="Helical" evidence="11">
    <location>
        <begin position="428"/>
        <end position="449"/>
    </location>
</feature>
<keyword evidence="8 11" id="KW-0812">Transmembrane</keyword>
<comment type="caution">
    <text evidence="14">The sequence shown here is derived from an EMBL/GenBank/DDBJ whole genome shotgun (WGS) entry which is preliminary data.</text>
</comment>
<accession>A0A081N8J8</accession>
<dbReference type="Gene3D" id="1.20.58.370">
    <property type="entry name" value="MalF N-terminal region-like"/>
    <property type="match status" value="1"/>
</dbReference>
<feature type="transmembrane region" description="Helical" evidence="11">
    <location>
        <begin position="368"/>
        <end position="386"/>
    </location>
</feature>
<evidence type="ECO:0000256" key="5">
    <source>
        <dbReference type="ARBA" id="ARBA00022475"/>
    </source>
</evidence>
<evidence type="ECO:0000256" key="4">
    <source>
        <dbReference type="ARBA" id="ARBA00022448"/>
    </source>
</evidence>
<protein>
    <recommendedName>
        <fullName evidence="12">Maltose/maltodextrin transport system permease protein</fullName>
    </recommendedName>
</protein>
<keyword evidence="6 12" id="KW-0997">Cell inner membrane</keyword>
<proteinExistence type="inferred from homology"/>
<feature type="transmembrane region" description="Helical" evidence="11">
    <location>
        <begin position="46"/>
        <end position="63"/>
    </location>
</feature>
<dbReference type="Gene3D" id="3.10.650.10">
    <property type="entry name" value="MalF N-terminal region-like"/>
    <property type="match status" value="1"/>
</dbReference>
<evidence type="ECO:0000259" key="13">
    <source>
        <dbReference type="PROSITE" id="PS50928"/>
    </source>
</evidence>
<evidence type="ECO:0000313" key="14">
    <source>
        <dbReference type="EMBL" id="KEQ14771.1"/>
    </source>
</evidence>
<keyword evidence="15" id="KW-1185">Reference proteome</keyword>
<feature type="transmembrane region" description="Helical" evidence="11">
    <location>
        <begin position="75"/>
        <end position="97"/>
    </location>
</feature>
<dbReference type="Pfam" id="PF20872">
    <property type="entry name" value="MalF_N_TM"/>
    <property type="match status" value="1"/>
</dbReference>
<keyword evidence="4 11" id="KW-0813">Transport</keyword>
<evidence type="ECO:0000256" key="9">
    <source>
        <dbReference type="ARBA" id="ARBA00022989"/>
    </source>
</evidence>
<evidence type="ECO:0000256" key="1">
    <source>
        <dbReference type="ARBA" id="ARBA00002264"/>
    </source>
</evidence>
<reference evidence="14 15" key="1">
    <citation type="submission" date="2014-06" db="EMBL/GenBank/DDBJ databases">
        <title>Whole Genome Sequences of Three Symbiotic Endozoicomonas Bacteria.</title>
        <authorList>
            <person name="Neave M.J."/>
            <person name="Apprill A."/>
            <person name="Voolstra C.R."/>
        </authorList>
    </citation>
    <scope>NUCLEOTIDE SEQUENCE [LARGE SCALE GENOMIC DNA]</scope>
    <source>
        <strain evidence="14 15">LMG 24815</strain>
    </source>
</reference>
<comment type="subunit">
    <text evidence="12">The complex is composed of two ATP-binding proteins (MalK), two transmembrane proteins (MalG and MalF) and a solute-binding protein (MalE).</text>
</comment>
<dbReference type="PANTHER" id="PTHR47314">
    <property type="entry name" value="MALTOSE/MALTODEXTRIN TRANSPORT SYSTEM PERMEASE PROTEIN MALF"/>
    <property type="match status" value="1"/>
</dbReference>
<keyword evidence="9 11" id="KW-1133">Transmembrane helix</keyword>
<dbReference type="GO" id="GO:0015423">
    <property type="term" value="F:ABC-type maltose transporter activity"/>
    <property type="evidence" value="ECO:0007669"/>
    <property type="project" value="TreeGrafter"/>
</dbReference>
<dbReference type="PANTHER" id="PTHR47314:SF1">
    <property type="entry name" value="MALTOSE_MALTODEXTRIN TRANSPORT SYSTEM PERMEASE PROTEIN MALF"/>
    <property type="match status" value="1"/>
</dbReference>
<sequence>MKQPQDAGGVLSGKVVSGNGLKWALVAAIDIALLYIITLMYAQGEIAFALVILLLGSIGTWVFTSEKAYNFRYVYPSLLGVILFVVFPLIYTVNIAFTNYSSTNLLPFERVKQIHLDKTYSSGEEKFALSLYQNNDAYQLELTNTRNHEESYTTQAFTVAQLPGTVSADSAIQAEGDKLAMRDIIQLRSDLRLLTVMLPDESKLVMTSLREFGAMAQLFSEGDNDSLINNQTGDVYHPDHETGFYVSQDGERMAPGFTVYIGWDNFVRVVSDPGIQGPFWKILGWTVTHATLTVMFTLIIGLLLACLVQWEPLKESAIYRVLLILPYAVPAFISILIFRGLFNQNFGEINLVLHNLFGIKPEWFTNEYLAKAMILIVNCWLGYPYMMILTMGLLKAIPEDLYEASAIDGANPLHNLRHITVPMIIKPLIPLLIASFAFNFNNFVLINLLTGGGPNLLDASTPAGATDILVSYTFRIAFGSYGQDFGLASAIAGFIFVIVGFIAWANLKATSKLQEQ</sequence>
<dbReference type="Proteomes" id="UP000028006">
    <property type="component" value="Unassembled WGS sequence"/>
</dbReference>
<evidence type="ECO:0000256" key="8">
    <source>
        <dbReference type="ARBA" id="ARBA00022692"/>
    </source>
</evidence>
<dbReference type="FunFam" id="1.10.3720.10:FF:000030">
    <property type="entry name" value="Maltose ABC transporter permease MalF"/>
    <property type="match status" value="1"/>
</dbReference>
<organism evidence="14 15">
    <name type="scientific">Endozoicomonas montiporae</name>
    <dbReference type="NCBI Taxonomy" id="1027273"/>
    <lineage>
        <taxon>Bacteria</taxon>
        <taxon>Pseudomonadati</taxon>
        <taxon>Pseudomonadota</taxon>
        <taxon>Gammaproteobacteria</taxon>
        <taxon>Oceanospirillales</taxon>
        <taxon>Endozoicomonadaceae</taxon>
        <taxon>Endozoicomonas</taxon>
    </lineage>
</organism>
<dbReference type="Pfam" id="PF00528">
    <property type="entry name" value="BPD_transp_1"/>
    <property type="match status" value="1"/>
</dbReference>
<dbReference type="InterPro" id="IPR048464">
    <property type="entry name" value="MalF_N_TM"/>
</dbReference>
<dbReference type="AlphaFoldDB" id="A0A081N8J8"/>
<dbReference type="InterPro" id="IPR047103">
    <property type="entry name" value="MalF_P2_sf"/>
</dbReference>
<evidence type="ECO:0000256" key="12">
    <source>
        <dbReference type="RuleBase" id="RU367050"/>
    </source>
</evidence>
<dbReference type="SUPFAM" id="SSF161098">
    <property type="entry name" value="MetI-like"/>
    <property type="match status" value="1"/>
</dbReference>
<evidence type="ECO:0000256" key="3">
    <source>
        <dbReference type="ARBA" id="ARBA00009047"/>
    </source>
</evidence>
<dbReference type="EMBL" id="JOKG01000002">
    <property type="protein sequence ID" value="KEQ14771.1"/>
    <property type="molecule type" value="Genomic_DNA"/>
</dbReference>
<gene>
    <name evidence="14" type="primary">malF</name>
    <name evidence="14" type="ORF">GZ77_10810</name>
</gene>
<evidence type="ECO:0000313" key="15">
    <source>
        <dbReference type="Proteomes" id="UP000028006"/>
    </source>
</evidence>
<dbReference type="InterPro" id="IPR035906">
    <property type="entry name" value="MetI-like_sf"/>
</dbReference>
<comment type="function">
    <text evidence="1 12">Part of the ABC transporter complex MalEFGK involved in maltose/maltodextrin import. Probably responsible for the translocation of the substrate across the membrane.</text>
</comment>
<dbReference type="GO" id="GO:0042956">
    <property type="term" value="P:maltodextrin transmembrane transport"/>
    <property type="evidence" value="ECO:0007669"/>
    <property type="project" value="TreeGrafter"/>
</dbReference>
<dbReference type="RefSeq" id="WP_034874825.1">
    <property type="nucleotide sequence ID" value="NZ_JOKG01000002.1"/>
</dbReference>
<dbReference type="Gene3D" id="2.40.430.10">
    <property type="entry name" value="D-maltodextrin-binding protein, MBP"/>
    <property type="match status" value="1"/>
</dbReference>
<dbReference type="Pfam" id="PF14785">
    <property type="entry name" value="MalF_P2"/>
    <property type="match status" value="1"/>
</dbReference>
<dbReference type="NCBIfam" id="NF008232">
    <property type="entry name" value="PRK10999.1"/>
    <property type="match status" value="1"/>
</dbReference>
<dbReference type="SUPFAM" id="SSF160964">
    <property type="entry name" value="MalF N-terminal region-like"/>
    <property type="match status" value="1"/>
</dbReference>
<dbReference type="PROSITE" id="PS50928">
    <property type="entry name" value="ABC_TM1"/>
    <property type="match status" value="1"/>
</dbReference>
<comment type="similarity">
    <text evidence="3 12">Belongs to the binding-protein-dependent transport system permease family. MalFG subfamily.</text>
</comment>
<dbReference type="eggNOG" id="COG1175">
    <property type="taxonomic scope" value="Bacteria"/>
</dbReference>
<feature type="domain" description="ABC transmembrane type-1" evidence="13">
    <location>
        <begin position="283"/>
        <end position="506"/>
    </location>
</feature>
<keyword evidence="5" id="KW-1003">Cell membrane</keyword>
<evidence type="ECO:0000256" key="6">
    <source>
        <dbReference type="ARBA" id="ARBA00022519"/>
    </source>
</evidence>
<comment type="subcellular location">
    <subcellularLocation>
        <location evidence="2 12">Cell inner membrane</location>
        <topology evidence="2 12">Multi-pass membrane protein</topology>
    </subcellularLocation>
    <subcellularLocation>
        <location evidence="11">Cell membrane</location>
        <topology evidence="11">Multi-pass membrane protein</topology>
    </subcellularLocation>
</comment>
<name>A0A081N8J8_9GAMM</name>